<evidence type="ECO:0000256" key="7">
    <source>
        <dbReference type="ARBA" id="ARBA00023125"/>
    </source>
</evidence>
<dbReference type="InterPro" id="IPR018312">
    <property type="entry name" value="Chromosome_initiator_DnaA_CS"/>
</dbReference>
<proteinExistence type="inferred from homology"/>
<keyword evidence="3 8" id="KW-0235">DNA replication</keyword>
<dbReference type="EMBL" id="LNVX01000224">
    <property type="protein sequence ID" value="OEG71313.1"/>
    <property type="molecule type" value="Genomic_DNA"/>
</dbReference>
<dbReference type="PROSITE" id="PS01008">
    <property type="entry name" value="DNAA"/>
    <property type="match status" value="1"/>
</dbReference>
<dbReference type="InterPro" id="IPR024633">
    <property type="entry name" value="DnaA_N_dom"/>
</dbReference>
<dbReference type="InterPro" id="IPR001957">
    <property type="entry name" value="Chromosome_initiator_DnaA"/>
</dbReference>
<keyword evidence="7 8" id="KW-0238">DNA-binding</keyword>
<evidence type="ECO:0000256" key="6">
    <source>
        <dbReference type="ARBA" id="ARBA00023121"/>
    </source>
</evidence>
<evidence type="ECO:0000256" key="10">
    <source>
        <dbReference type="RuleBase" id="RU000577"/>
    </source>
</evidence>
<feature type="domain" description="AAA+ ATPase" evidence="12">
    <location>
        <begin position="143"/>
        <end position="333"/>
    </location>
</feature>
<dbReference type="GO" id="GO:0005524">
    <property type="term" value="F:ATP binding"/>
    <property type="evidence" value="ECO:0007669"/>
    <property type="project" value="UniProtKB-UniRule"/>
</dbReference>
<keyword evidence="6 8" id="KW-0446">Lipid-binding</keyword>
<dbReference type="InterPro" id="IPR027417">
    <property type="entry name" value="P-loop_NTPase"/>
</dbReference>
<keyword evidence="15" id="KW-1185">Reference proteome</keyword>
<dbReference type="GO" id="GO:0005737">
    <property type="term" value="C:cytoplasm"/>
    <property type="evidence" value="ECO:0007669"/>
    <property type="project" value="UniProtKB-SubCell"/>
</dbReference>
<dbReference type="InterPro" id="IPR038454">
    <property type="entry name" value="DnaA_N_sf"/>
</dbReference>
<evidence type="ECO:0000256" key="1">
    <source>
        <dbReference type="ARBA" id="ARBA00006583"/>
    </source>
</evidence>
<gene>
    <name evidence="8" type="primary">dnaA</name>
    <name evidence="14" type="ORF">ATZ36_15225</name>
</gene>
<dbReference type="InterPro" id="IPR020591">
    <property type="entry name" value="Chromosome_initiator_DnaA-like"/>
</dbReference>
<keyword evidence="4 8" id="KW-0547">Nucleotide-binding</keyword>
<evidence type="ECO:0000259" key="12">
    <source>
        <dbReference type="SMART" id="SM00382"/>
    </source>
</evidence>
<comment type="similarity">
    <text evidence="1 8 11">Belongs to the DnaA family.</text>
</comment>
<protein>
    <recommendedName>
        <fullName evidence="8 9">Chromosomal replication initiator protein DnaA</fullName>
    </recommendedName>
</protein>
<dbReference type="Pfam" id="PF11638">
    <property type="entry name" value="DnaA_N"/>
    <property type="match status" value="1"/>
</dbReference>
<dbReference type="HAMAP" id="MF_00377">
    <property type="entry name" value="DnaA_bact"/>
    <property type="match status" value="1"/>
</dbReference>
<organism evidence="14 15">
    <name type="scientific">Endomicrobium trichonymphae</name>
    <dbReference type="NCBI Taxonomy" id="1408204"/>
    <lineage>
        <taxon>Bacteria</taxon>
        <taxon>Pseudomonadati</taxon>
        <taxon>Elusimicrobiota</taxon>
        <taxon>Endomicrobiia</taxon>
        <taxon>Endomicrobiales</taxon>
        <taxon>Endomicrobiaceae</taxon>
        <taxon>Candidatus Endomicrobiellum</taxon>
    </lineage>
</organism>
<dbReference type="PANTHER" id="PTHR30050:SF2">
    <property type="entry name" value="CHROMOSOMAL REPLICATION INITIATOR PROTEIN DNAA"/>
    <property type="match status" value="1"/>
</dbReference>
<feature type="binding site" evidence="8">
    <location>
        <position position="156"/>
    </location>
    <ligand>
        <name>ATP</name>
        <dbReference type="ChEBI" id="CHEBI:30616"/>
    </ligand>
</feature>
<reference evidence="14 15" key="1">
    <citation type="submission" date="2015-11" db="EMBL/GenBank/DDBJ databases">
        <title>Evidence for parallel genomic evolution in an endosymbiosis of termite gut flagellates.</title>
        <authorList>
            <person name="Zheng H."/>
        </authorList>
    </citation>
    <scope>NUCLEOTIDE SEQUENCE [LARGE SCALE GENOMIC DNA]</scope>
    <source>
        <strain evidence="14 15">CET450</strain>
    </source>
</reference>
<sequence length="450" mass="51628">MRISVSDLWQKVINNIKLSVTPETYNLWISPVKPLILENNIFTLEVPNIYFSQWIINNQQKNIEQILSDSCGQQIVLELKPQQNISNIIKKVEDMPDHEDVQAPIIQKDQINPKYIFSGFVVGASNRFAHGCSEAVAKNPGKQFNPLFLYSGVGLGKTHLLNAIGNYLKQSPPKLKALYVTCEKFVTEFIESIRFDKISFFKSKYRSLDCLLIDDIQFLLGKESSQEEFFHMFNSLFNLKKQIVISSDRPPKELKGVEERLISRFEWGIIADIQPPDLETRIAILRKKAEEEKIYIPDDVTLYIATQIKSNIRQLEGSLLRITAFSTFTGTPLNVSSAQKMLKDIIKIDNSEHITIENIQKAISDDFNTDIKDMKSKRRTDAVSFPRQIAMYLARTLTDEFSTNTIGEAFGGRDHSTVMHACNKIKYKMDSDPYFNAKINKIIKKIRSRQ</sequence>
<dbReference type="PRINTS" id="PR00051">
    <property type="entry name" value="DNAA"/>
</dbReference>
<evidence type="ECO:0000256" key="11">
    <source>
        <dbReference type="RuleBase" id="RU004227"/>
    </source>
</evidence>
<evidence type="ECO:0000256" key="4">
    <source>
        <dbReference type="ARBA" id="ARBA00022741"/>
    </source>
</evidence>
<dbReference type="Gene3D" id="1.10.1750.10">
    <property type="match status" value="1"/>
</dbReference>
<comment type="subunit">
    <text evidence="8">Oligomerizes as a right-handed, spiral filament on DNA at oriC.</text>
</comment>
<evidence type="ECO:0000256" key="3">
    <source>
        <dbReference type="ARBA" id="ARBA00022705"/>
    </source>
</evidence>
<dbReference type="FunFam" id="1.10.8.60:FF:000003">
    <property type="entry name" value="Chromosomal replication initiator protein DnaA"/>
    <property type="match status" value="1"/>
</dbReference>
<dbReference type="Gene3D" id="3.30.300.180">
    <property type="match status" value="1"/>
</dbReference>
<comment type="subcellular location">
    <subcellularLocation>
        <location evidence="8">Cytoplasm</location>
    </subcellularLocation>
</comment>
<feature type="region of interest" description="Domain IV, binds dsDNA" evidence="8">
    <location>
        <begin position="327"/>
        <end position="450"/>
    </location>
</feature>
<dbReference type="SUPFAM" id="SSF48295">
    <property type="entry name" value="TrpR-like"/>
    <property type="match status" value="1"/>
</dbReference>
<dbReference type="GO" id="GO:0005886">
    <property type="term" value="C:plasma membrane"/>
    <property type="evidence" value="ECO:0007669"/>
    <property type="project" value="TreeGrafter"/>
</dbReference>
<dbReference type="SUPFAM" id="SSF52540">
    <property type="entry name" value="P-loop containing nucleoside triphosphate hydrolases"/>
    <property type="match status" value="1"/>
</dbReference>
<dbReference type="GO" id="GO:0003688">
    <property type="term" value="F:DNA replication origin binding"/>
    <property type="evidence" value="ECO:0007669"/>
    <property type="project" value="UniProtKB-UniRule"/>
</dbReference>
<keyword evidence="5 8" id="KW-0067">ATP-binding</keyword>
<dbReference type="InterPro" id="IPR010921">
    <property type="entry name" value="Trp_repressor/repl_initiator"/>
</dbReference>
<dbReference type="InterPro" id="IPR013317">
    <property type="entry name" value="DnaA_dom"/>
</dbReference>
<keyword evidence="2 8" id="KW-0963">Cytoplasm</keyword>
<dbReference type="Gene3D" id="3.40.50.300">
    <property type="entry name" value="P-loop containing nucleotide triphosphate hydrolases"/>
    <property type="match status" value="1"/>
</dbReference>
<feature type="binding site" evidence="8">
    <location>
        <position position="158"/>
    </location>
    <ligand>
        <name>ATP</name>
        <dbReference type="ChEBI" id="CHEBI:30616"/>
    </ligand>
</feature>
<dbReference type="AlphaFoldDB" id="A0A1E5IMH1"/>
<evidence type="ECO:0000256" key="8">
    <source>
        <dbReference type="HAMAP-Rule" id="MF_00377"/>
    </source>
</evidence>
<dbReference type="CDD" id="cd06571">
    <property type="entry name" value="Bac_DnaA_C"/>
    <property type="match status" value="1"/>
</dbReference>
<evidence type="ECO:0000259" key="13">
    <source>
        <dbReference type="SMART" id="SM00760"/>
    </source>
</evidence>
<dbReference type="Pfam" id="PF08299">
    <property type="entry name" value="Bac_DnaA_C"/>
    <property type="match status" value="1"/>
</dbReference>
<dbReference type="Gene3D" id="1.10.8.60">
    <property type="match status" value="1"/>
</dbReference>
<dbReference type="GO" id="GO:0008289">
    <property type="term" value="F:lipid binding"/>
    <property type="evidence" value="ECO:0007669"/>
    <property type="project" value="UniProtKB-KW"/>
</dbReference>
<dbReference type="PANTHER" id="PTHR30050">
    <property type="entry name" value="CHROMOSOMAL REPLICATION INITIATOR PROTEIN DNAA"/>
    <property type="match status" value="1"/>
</dbReference>
<dbReference type="CDD" id="cd00009">
    <property type="entry name" value="AAA"/>
    <property type="match status" value="1"/>
</dbReference>
<feature type="region of interest" description="Domain III, AAA+ region" evidence="8">
    <location>
        <begin position="110"/>
        <end position="326"/>
    </location>
</feature>
<name>A0A1E5IMH1_ENDTX</name>
<dbReference type="FunFam" id="3.40.50.300:FF:000668">
    <property type="entry name" value="Chromosomal replication initiator protein DnaA"/>
    <property type="match status" value="1"/>
</dbReference>
<evidence type="ECO:0000313" key="14">
    <source>
        <dbReference type="EMBL" id="OEG71313.1"/>
    </source>
</evidence>
<dbReference type="NCBIfam" id="TIGR00362">
    <property type="entry name" value="DnaA"/>
    <property type="match status" value="1"/>
</dbReference>
<dbReference type="SMART" id="SM00760">
    <property type="entry name" value="Bac_DnaA_C"/>
    <property type="match status" value="1"/>
</dbReference>
<dbReference type="InterPro" id="IPR013159">
    <property type="entry name" value="DnaA_C"/>
</dbReference>
<feature type="region of interest" description="Domain I, interacts with DnaA modulators" evidence="8">
    <location>
        <begin position="1"/>
        <end position="100"/>
    </location>
</feature>
<evidence type="ECO:0000256" key="2">
    <source>
        <dbReference type="ARBA" id="ARBA00022490"/>
    </source>
</evidence>
<evidence type="ECO:0000256" key="5">
    <source>
        <dbReference type="ARBA" id="ARBA00022840"/>
    </source>
</evidence>
<dbReference type="SMART" id="SM00382">
    <property type="entry name" value="AAA"/>
    <property type="match status" value="1"/>
</dbReference>
<comment type="caution">
    <text evidence="8">Lacks conserved residue(s) required for the propagation of feature annotation.</text>
</comment>
<evidence type="ECO:0000256" key="9">
    <source>
        <dbReference type="NCBIfam" id="TIGR00362"/>
    </source>
</evidence>
<feature type="domain" description="Chromosomal replication initiator DnaA C-terminal" evidence="13">
    <location>
        <begin position="355"/>
        <end position="425"/>
    </location>
</feature>
<feature type="binding site" evidence="8">
    <location>
        <position position="154"/>
    </location>
    <ligand>
        <name>ATP</name>
        <dbReference type="ChEBI" id="CHEBI:30616"/>
    </ligand>
</feature>
<dbReference type="GO" id="GO:0006275">
    <property type="term" value="P:regulation of DNA replication"/>
    <property type="evidence" value="ECO:0007669"/>
    <property type="project" value="UniProtKB-UniRule"/>
</dbReference>
<dbReference type="GO" id="GO:0006270">
    <property type="term" value="P:DNA replication initiation"/>
    <property type="evidence" value="ECO:0007669"/>
    <property type="project" value="UniProtKB-UniRule"/>
</dbReference>
<feature type="binding site" evidence="8">
    <location>
        <position position="157"/>
    </location>
    <ligand>
        <name>ATP</name>
        <dbReference type="ChEBI" id="CHEBI:30616"/>
    </ligand>
</feature>
<comment type="function">
    <text evidence="8 10">Plays an essential role in the initiation and regulation of chromosomal replication. ATP-DnaA binds to the origin of replication (oriC) to initiate formation of the DNA replication initiation complex once per cell cycle. Binds the DnaA box (a 9 base pair repeat at the origin) and separates the double-stranded (ds)DNA. Forms a right-handed helical filament on oriC DNA; dsDNA binds to the exterior of the filament while single-stranded (ss)DNA is stabiized in the filament's interior. The ATP-DnaA-oriC complex binds and stabilizes one strand of the AT-rich DNA unwinding element (DUE), permitting loading of DNA polymerase. After initiation quickly degrades to an ADP-DnaA complex that is not apt for DNA replication. Binds acidic phospholipids.</text>
</comment>
<comment type="caution">
    <text evidence="14">The sequence shown here is derived from an EMBL/GenBank/DDBJ whole genome shotgun (WGS) entry which is preliminary data.</text>
</comment>
<dbReference type="Proteomes" id="UP000095237">
    <property type="component" value="Unassembled WGS sequence"/>
</dbReference>
<dbReference type="InterPro" id="IPR003593">
    <property type="entry name" value="AAA+_ATPase"/>
</dbReference>
<dbReference type="Pfam" id="PF00308">
    <property type="entry name" value="Bac_DnaA"/>
    <property type="match status" value="1"/>
</dbReference>
<accession>A0A1E5IMH1</accession>
<comment type="domain">
    <text evidence="8">Domain I is involved in oligomerization and binding regulators, domain II is flexibile and of varying length in different bacteria, domain III forms the AAA+ region, while domain IV binds dsDNA.</text>
</comment>
<evidence type="ECO:0000313" key="15">
    <source>
        <dbReference type="Proteomes" id="UP000095237"/>
    </source>
</evidence>